<evidence type="ECO:0000313" key="1">
    <source>
        <dbReference type="EMBL" id="KAF0250933.1"/>
    </source>
</evidence>
<dbReference type="Proteomes" id="UP000442695">
    <property type="component" value="Unassembled WGS sequence"/>
</dbReference>
<comment type="caution">
    <text evidence="1">The sequence shown here is derived from an EMBL/GenBank/DDBJ whole genome shotgun (WGS) entry which is preliminary data.</text>
</comment>
<dbReference type="EMBL" id="WOWR01000077">
    <property type="protein sequence ID" value="KAF0250933.1"/>
    <property type="molecule type" value="Genomic_DNA"/>
</dbReference>
<evidence type="ECO:0000313" key="2">
    <source>
        <dbReference type="Proteomes" id="UP000442695"/>
    </source>
</evidence>
<name>A0A7V8E9U8_PSEPU</name>
<dbReference type="RefSeq" id="WP_156859956.1">
    <property type="nucleotide sequence ID" value="NZ_WOWR01000077.1"/>
</dbReference>
<accession>A0A7V8E9U8</accession>
<protein>
    <submittedName>
        <fullName evidence="1">Uncharacterized protein</fullName>
    </submittedName>
</protein>
<reference evidence="1 2" key="1">
    <citation type="submission" date="2019-12" db="EMBL/GenBank/DDBJ databases">
        <authorList>
            <person name="Woiski C."/>
        </authorList>
    </citation>
    <scope>NUCLEOTIDE SEQUENCE [LARGE SCALE GENOMIC DNA]</scope>
    <source>
        <strain evidence="1 2">BOE100</strain>
    </source>
</reference>
<gene>
    <name evidence="1" type="ORF">GN299_31290</name>
</gene>
<dbReference type="Pfam" id="PF19663">
    <property type="entry name" value="DUF6166"/>
    <property type="match status" value="1"/>
</dbReference>
<sequence length="125" mass="13724">MNNPAKSNHPADHYAGERTIDGLCVTVNGKALPTFDDLVTYSKGGFEWGYEGAEPVQLAFALLYSRLRDVEAACELAPVLMKYIVANLANEWDISGDQLDETIAILQGKHYARAGHVTPPYSRGR</sequence>
<proteinExistence type="predicted"/>
<dbReference type="InterPro" id="IPR046164">
    <property type="entry name" value="DUF6166"/>
</dbReference>
<dbReference type="AlphaFoldDB" id="A0A7V8E9U8"/>
<organism evidence="1 2">
    <name type="scientific">Pseudomonas putida</name>
    <name type="common">Arthrobacter siderocapsulatus</name>
    <dbReference type="NCBI Taxonomy" id="303"/>
    <lineage>
        <taxon>Bacteria</taxon>
        <taxon>Pseudomonadati</taxon>
        <taxon>Pseudomonadota</taxon>
        <taxon>Gammaproteobacteria</taxon>
        <taxon>Pseudomonadales</taxon>
        <taxon>Pseudomonadaceae</taxon>
        <taxon>Pseudomonas</taxon>
    </lineage>
</organism>